<dbReference type="FunFam" id="3.30.565.10:FF:000010">
    <property type="entry name" value="Sensor histidine kinase RcsC"/>
    <property type="match status" value="1"/>
</dbReference>
<keyword evidence="13" id="KW-0812">Transmembrane</keyword>
<dbReference type="PANTHER" id="PTHR43547">
    <property type="entry name" value="TWO-COMPONENT HISTIDINE KINASE"/>
    <property type="match status" value="1"/>
</dbReference>
<dbReference type="Pfam" id="PF07494">
    <property type="entry name" value="Reg_prop"/>
    <property type="match status" value="2"/>
</dbReference>
<dbReference type="GO" id="GO:0016020">
    <property type="term" value="C:membrane"/>
    <property type="evidence" value="ECO:0007669"/>
    <property type="project" value="UniProtKB-SubCell"/>
</dbReference>
<dbReference type="PRINTS" id="PR00344">
    <property type="entry name" value="BCTRLSENSOR"/>
</dbReference>
<dbReference type="InterPro" id="IPR001789">
    <property type="entry name" value="Sig_transdc_resp-reg_receiver"/>
</dbReference>
<dbReference type="InterPro" id="IPR011123">
    <property type="entry name" value="Y_Y_Y"/>
</dbReference>
<evidence type="ECO:0000256" key="1">
    <source>
        <dbReference type="ARBA" id="ARBA00000085"/>
    </source>
</evidence>
<dbReference type="InterPro" id="IPR003594">
    <property type="entry name" value="HATPase_dom"/>
</dbReference>
<dbReference type="Gene3D" id="2.60.40.10">
    <property type="entry name" value="Immunoglobulins"/>
    <property type="match status" value="1"/>
</dbReference>
<dbReference type="GO" id="GO:0000155">
    <property type="term" value="F:phosphorelay sensor kinase activity"/>
    <property type="evidence" value="ECO:0007669"/>
    <property type="project" value="InterPro"/>
</dbReference>
<proteinExistence type="predicted"/>
<dbReference type="Gene3D" id="3.30.565.10">
    <property type="entry name" value="Histidine kinase-like ATPase, C-terminal domain"/>
    <property type="match status" value="1"/>
</dbReference>
<comment type="catalytic activity">
    <reaction evidence="1">
        <text>ATP + protein L-histidine = ADP + protein N-phospho-L-histidine.</text>
        <dbReference type="EC" id="2.7.13.3"/>
    </reaction>
</comment>
<dbReference type="InterPro" id="IPR011006">
    <property type="entry name" value="CheY-like_superfamily"/>
</dbReference>
<dbReference type="AlphaFoldDB" id="A0A975B752"/>
<dbReference type="InterPro" id="IPR005467">
    <property type="entry name" value="His_kinase_dom"/>
</dbReference>
<dbReference type="SUPFAM" id="SSF47384">
    <property type="entry name" value="Homodimeric domain of signal transducing histidine kinase"/>
    <property type="match status" value="1"/>
</dbReference>
<feature type="domain" description="Histidine kinase" evidence="14">
    <location>
        <begin position="723"/>
        <end position="941"/>
    </location>
</feature>
<keyword evidence="8" id="KW-0067">ATP-binding</keyword>
<dbReference type="Pfam" id="PF07495">
    <property type="entry name" value="Y_Y_Y"/>
    <property type="match status" value="1"/>
</dbReference>
<keyword evidence="17" id="KW-1185">Reference proteome</keyword>
<evidence type="ECO:0000313" key="16">
    <source>
        <dbReference type="EMBL" id="QTA79937.1"/>
    </source>
</evidence>
<evidence type="ECO:0000256" key="8">
    <source>
        <dbReference type="ARBA" id="ARBA00022840"/>
    </source>
</evidence>
<dbReference type="FunFam" id="1.10.287.130:FF:000038">
    <property type="entry name" value="Sensory transduction histidine kinase"/>
    <property type="match status" value="1"/>
</dbReference>
<name>A0A975B752_9BACT</name>
<dbReference type="InterPro" id="IPR036890">
    <property type="entry name" value="HATPase_C_sf"/>
</dbReference>
<dbReference type="EMBL" id="CP061799">
    <property type="protein sequence ID" value="QTA79937.1"/>
    <property type="molecule type" value="Genomic_DNA"/>
</dbReference>
<dbReference type="InterPro" id="IPR015943">
    <property type="entry name" value="WD40/YVTN_repeat-like_dom_sf"/>
</dbReference>
<evidence type="ECO:0000256" key="2">
    <source>
        <dbReference type="ARBA" id="ARBA00004370"/>
    </source>
</evidence>
<protein>
    <recommendedName>
        <fullName evidence="3">histidine kinase</fullName>
        <ecNumber evidence="3">2.7.13.3</ecNumber>
    </recommendedName>
</protein>
<dbReference type="Gene3D" id="1.10.287.130">
    <property type="match status" value="1"/>
</dbReference>
<evidence type="ECO:0000256" key="4">
    <source>
        <dbReference type="ARBA" id="ARBA00022553"/>
    </source>
</evidence>
<evidence type="ECO:0000313" key="17">
    <source>
        <dbReference type="Proteomes" id="UP000663720"/>
    </source>
</evidence>
<dbReference type="SUPFAM" id="SSF55874">
    <property type="entry name" value="ATPase domain of HSP90 chaperone/DNA topoisomerase II/histidine kinase"/>
    <property type="match status" value="1"/>
</dbReference>
<keyword evidence="9" id="KW-0902">Two-component regulatory system</keyword>
<dbReference type="InterPro" id="IPR011110">
    <property type="entry name" value="Reg_prop"/>
</dbReference>
<evidence type="ECO:0000256" key="6">
    <source>
        <dbReference type="ARBA" id="ARBA00022741"/>
    </source>
</evidence>
<dbReference type="SUPFAM" id="SSF52172">
    <property type="entry name" value="CheY-like"/>
    <property type="match status" value="1"/>
</dbReference>
<keyword evidence="4 12" id="KW-0597">Phosphoprotein</keyword>
<evidence type="ECO:0000256" key="10">
    <source>
        <dbReference type="ARBA" id="ARBA00023136"/>
    </source>
</evidence>
<dbReference type="SUPFAM" id="SSF63829">
    <property type="entry name" value="Calcium-dependent phosphotriesterase"/>
    <property type="match status" value="3"/>
</dbReference>
<evidence type="ECO:0000259" key="15">
    <source>
        <dbReference type="PROSITE" id="PS50110"/>
    </source>
</evidence>
<evidence type="ECO:0000256" key="12">
    <source>
        <dbReference type="PROSITE-ProRule" id="PRU00169"/>
    </source>
</evidence>
<keyword evidence="5" id="KW-0808">Transferase</keyword>
<dbReference type="KEGG" id="dli:dnl_22190"/>
<sequence length="1199" mass="134564">MLWVGTTTGLNKFNKDTGTFTRYMAAPEDPVSLSNDYVGAITEDTAGTLWIGTKGGLNKMDKTSGTFTRYQSNVTNPKSLSSDNITTMLADKEGLLWIGTQKGELNRFDPKTEKFTRYLHDPGNPNSMSKGEVQSLMEDERGLLWIGQILGDVGLTIFDKQTGTFIKYRAEHKNPASLSSNYIIRILRGSGTKRIWLFNWEGTCNIDVYDPELHKFTLHQGRPDNPNGLSGGDIIQFAQDLEKDNIFWIGSATVGLYRCDKAAGIWQQFAPDPNDPAAILSWNISAIFDDGSGALWLAYDDSMSRFDKQSGTCVKHYKSDPNDPASLPVTSRIGTIVGDKKYPYILWIATTGGLTRFDKRTGHFRNFPLKGVPWYVSIYEDAEGMLWLTTAGQGLIKFDKTLELIVAIYKHDPNDPASVSSDTLTDAIETSDGTFWISSADTGLSKFDKKTGIFTNYTPADGFPMSAGYAMLEDNIGNLWMAGAIGLLRFDLKTEEATLFTDNPGLQANLFYHGKLKARDGELWFGGANGANSFYPQDLKKNPFVPPVYITAIKQDNEEMRLPSAPEKTQAIQLDWHHNFFEFEFAALNYTIPEKNRYKYKLEGVDKDWYDAETRRFGRYAGIPDGSYTLRVIGSNNDCVWNEQGVSLLVTVVPPFWRIWWFRLLAGMAAVGIMIGCVLLRIRMVEAQKHHLEQVVAKRTHELAIAKEQAEAANHAKSAFLANMSHEIRTPMNAILGFSEILMTKITDSLYQNYLSVIHSSGSSLLSLINDVLDLSKVESGKMELCYEPVDIKTLIRETCQLFDNKIKEKAIKLKTELGNNIPDYLIMDSLRLRQILINLIGNAVKFTPSGFVRISAFCQDVHQETVGLNIEVADTGVGIQQDQLASIFEQFQQVHGQQYGGTGLGLAITKRMAEIMGGEITVESTINKGSIFRIAFSRVEISTMESAAESSKNDSGANVIFDPAVILVVDDVDYNRSLIIHYLEDFPFRMIQAANGKAALEQLQSQQADLILMDIRMSVMDGFKAAESIKGTESLKHIPVIAMTASVMKDEEEKIRICFDGFLSKPINRKRLIGELKKILPFKPAEMNDGSLVSETSEIKTASEQTMSHSPEIIAKLKNNIISEFERLGEFYYVDDIESFAGKLEKLSLEFDMELLMNYSRQLSEHAFNPDEIERILREIKNSYIVERVQKRRHRKKL</sequence>
<dbReference type="SMART" id="SM00388">
    <property type="entry name" value="HisKA"/>
    <property type="match status" value="1"/>
</dbReference>
<evidence type="ECO:0000256" key="13">
    <source>
        <dbReference type="SAM" id="Phobius"/>
    </source>
</evidence>
<feature type="transmembrane region" description="Helical" evidence="13">
    <location>
        <begin position="660"/>
        <end position="680"/>
    </location>
</feature>
<dbReference type="GO" id="GO:0005524">
    <property type="term" value="F:ATP binding"/>
    <property type="evidence" value="ECO:0007669"/>
    <property type="project" value="UniProtKB-KW"/>
</dbReference>
<dbReference type="Gene3D" id="2.130.10.10">
    <property type="entry name" value="YVTN repeat-like/Quinoprotein amine dehydrogenase"/>
    <property type="match status" value="3"/>
</dbReference>
<evidence type="ECO:0000256" key="9">
    <source>
        <dbReference type="ARBA" id="ARBA00023012"/>
    </source>
</evidence>
<keyword evidence="7 16" id="KW-0418">Kinase</keyword>
<dbReference type="PANTHER" id="PTHR43547:SF2">
    <property type="entry name" value="HYBRID SIGNAL TRANSDUCTION HISTIDINE KINASE C"/>
    <property type="match status" value="1"/>
</dbReference>
<dbReference type="CDD" id="cd00082">
    <property type="entry name" value="HisKA"/>
    <property type="match status" value="1"/>
</dbReference>
<keyword evidence="13" id="KW-1133">Transmembrane helix</keyword>
<dbReference type="InterPro" id="IPR013783">
    <property type="entry name" value="Ig-like_fold"/>
</dbReference>
<dbReference type="Pfam" id="PF02518">
    <property type="entry name" value="HATPase_c"/>
    <property type="match status" value="1"/>
</dbReference>
<gene>
    <name evidence="16" type="ORF">dnl_22190</name>
</gene>
<dbReference type="Proteomes" id="UP000663720">
    <property type="component" value="Chromosome"/>
</dbReference>
<dbReference type="SMART" id="SM00448">
    <property type="entry name" value="REC"/>
    <property type="match status" value="1"/>
</dbReference>
<dbReference type="PROSITE" id="PS50109">
    <property type="entry name" value="HIS_KIN"/>
    <property type="match status" value="1"/>
</dbReference>
<dbReference type="SMART" id="SM00387">
    <property type="entry name" value="HATPase_c"/>
    <property type="match status" value="1"/>
</dbReference>
<dbReference type="InterPro" id="IPR003661">
    <property type="entry name" value="HisK_dim/P_dom"/>
</dbReference>
<evidence type="ECO:0000256" key="5">
    <source>
        <dbReference type="ARBA" id="ARBA00022679"/>
    </source>
</evidence>
<reference evidence="16" key="1">
    <citation type="journal article" date="2021" name="Microb. Physiol.">
        <title>Proteogenomic Insights into the Physiology of Marine, Sulfate-Reducing, Filamentous Desulfonema limicola and Desulfonema magnum.</title>
        <authorList>
            <person name="Schnaars V."/>
            <person name="Wohlbrand L."/>
            <person name="Scheve S."/>
            <person name="Hinrichs C."/>
            <person name="Reinhardt R."/>
            <person name="Rabus R."/>
        </authorList>
    </citation>
    <scope>NUCLEOTIDE SEQUENCE</scope>
    <source>
        <strain evidence="16">5ac10</strain>
    </source>
</reference>
<feature type="modified residue" description="4-aspartylphosphate" evidence="12">
    <location>
        <position position="1015"/>
    </location>
</feature>
<evidence type="ECO:0000259" key="14">
    <source>
        <dbReference type="PROSITE" id="PS50109"/>
    </source>
</evidence>
<keyword evidence="11" id="KW-0131">Cell cycle</keyword>
<comment type="subcellular location">
    <subcellularLocation>
        <location evidence="2">Membrane</location>
    </subcellularLocation>
</comment>
<evidence type="ECO:0000256" key="7">
    <source>
        <dbReference type="ARBA" id="ARBA00022777"/>
    </source>
</evidence>
<dbReference type="InterPro" id="IPR036097">
    <property type="entry name" value="HisK_dim/P_sf"/>
</dbReference>
<dbReference type="CDD" id="cd16922">
    <property type="entry name" value="HATPase_EvgS-ArcB-TorS-like"/>
    <property type="match status" value="1"/>
</dbReference>
<dbReference type="Pfam" id="PF00072">
    <property type="entry name" value="Response_reg"/>
    <property type="match status" value="1"/>
</dbReference>
<accession>A0A975B752</accession>
<keyword evidence="6" id="KW-0547">Nucleotide-binding</keyword>
<dbReference type="Pfam" id="PF00512">
    <property type="entry name" value="HisKA"/>
    <property type="match status" value="1"/>
</dbReference>
<dbReference type="EC" id="2.7.13.3" evidence="3"/>
<evidence type="ECO:0000256" key="3">
    <source>
        <dbReference type="ARBA" id="ARBA00012438"/>
    </source>
</evidence>
<dbReference type="InterPro" id="IPR004358">
    <property type="entry name" value="Sig_transdc_His_kin-like_C"/>
</dbReference>
<dbReference type="PROSITE" id="PS50110">
    <property type="entry name" value="RESPONSE_REGULATORY"/>
    <property type="match status" value="1"/>
</dbReference>
<keyword evidence="10 13" id="KW-0472">Membrane</keyword>
<evidence type="ECO:0000256" key="11">
    <source>
        <dbReference type="ARBA" id="ARBA00023306"/>
    </source>
</evidence>
<organism evidence="16 17">
    <name type="scientific">Desulfonema limicola</name>
    <dbReference type="NCBI Taxonomy" id="45656"/>
    <lineage>
        <taxon>Bacteria</taxon>
        <taxon>Pseudomonadati</taxon>
        <taxon>Thermodesulfobacteriota</taxon>
        <taxon>Desulfobacteria</taxon>
        <taxon>Desulfobacterales</taxon>
        <taxon>Desulfococcaceae</taxon>
        <taxon>Desulfonema</taxon>
    </lineage>
</organism>
<feature type="domain" description="Response regulatory" evidence="15">
    <location>
        <begin position="966"/>
        <end position="1081"/>
    </location>
</feature>
<dbReference type="Gene3D" id="3.40.50.2300">
    <property type="match status" value="1"/>
</dbReference>